<organism evidence="2 3">
    <name type="scientific">Skermanella cutis</name>
    <dbReference type="NCBI Taxonomy" id="2775420"/>
    <lineage>
        <taxon>Bacteria</taxon>
        <taxon>Pseudomonadati</taxon>
        <taxon>Pseudomonadota</taxon>
        <taxon>Alphaproteobacteria</taxon>
        <taxon>Rhodospirillales</taxon>
        <taxon>Azospirillaceae</taxon>
        <taxon>Skermanella</taxon>
    </lineage>
</organism>
<keyword evidence="3" id="KW-1185">Reference proteome</keyword>
<name>A0ABX7BCZ0_9PROT</name>
<keyword evidence="1" id="KW-1133">Transmembrane helix</keyword>
<dbReference type="RefSeq" id="WP_201078691.1">
    <property type="nucleotide sequence ID" value="NZ_CP067420.1"/>
</dbReference>
<evidence type="ECO:0000313" key="2">
    <source>
        <dbReference type="EMBL" id="QQP91113.1"/>
    </source>
</evidence>
<sequence length="172" mass="19450">MVQRTYKRSEVEGLLHALERQAREAAKLATEAQREAANNSFVAYRHFREKVGEFKALCILIEGRLKHVADGRVDDLKTEFERMDILMLGLLIKASMRFFFVLSANTILPLGAREIFIAELHSLYEAREKLRRPDYVSRLSTGLANDLDTAEAILEEIIDKAPGLLKFGTGAV</sequence>
<feature type="transmembrane region" description="Helical" evidence="1">
    <location>
        <begin position="85"/>
        <end position="108"/>
    </location>
</feature>
<gene>
    <name evidence="2" type="ORF">IGS68_07855</name>
</gene>
<proteinExistence type="predicted"/>
<accession>A0ABX7BCZ0</accession>
<dbReference type="EMBL" id="CP067420">
    <property type="protein sequence ID" value="QQP91113.1"/>
    <property type="molecule type" value="Genomic_DNA"/>
</dbReference>
<keyword evidence="1" id="KW-0472">Membrane</keyword>
<reference evidence="2" key="1">
    <citation type="submission" date="2021-02" db="EMBL/GenBank/DDBJ databases">
        <title>Skermanella TT6 skin isolate.</title>
        <authorList>
            <person name="Lee K."/>
            <person name="Ganzorig M."/>
        </authorList>
    </citation>
    <scope>NUCLEOTIDE SEQUENCE</scope>
    <source>
        <strain evidence="2">TT6</strain>
    </source>
</reference>
<evidence type="ECO:0000313" key="3">
    <source>
        <dbReference type="Proteomes" id="UP000595197"/>
    </source>
</evidence>
<keyword evidence="1" id="KW-0812">Transmembrane</keyword>
<dbReference type="Proteomes" id="UP000595197">
    <property type="component" value="Chromosome"/>
</dbReference>
<protein>
    <submittedName>
        <fullName evidence="2">Uncharacterized protein</fullName>
    </submittedName>
</protein>
<evidence type="ECO:0000256" key="1">
    <source>
        <dbReference type="SAM" id="Phobius"/>
    </source>
</evidence>